<evidence type="ECO:0000313" key="2">
    <source>
        <dbReference type="Proteomes" id="UP000824469"/>
    </source>
</evidence>
<accession>A0AA38C253</accession>
<comment type="caution">
    <text evidence="1">The sequence shown here is derived from an EMBL/GenBank/DDBJ whole genome shotgun (WGS) entry which is preliminary data.</text>
</comment>
<keyword evidence="2" id="KW-1185">Reference proteome</keyword>
<dbReference type="PANTHER" id="PTHR33401:SF13">
    <property type="entry name" value="EXPRESSED PROTEIN"/>
    <property type="match status" value="1"/>
</dbReference>
<dbReference type="AlphaFoldDB" id="A0AA38C253"/>
<name>A0AA38C253_TAXCH</name>
<protein>
    <submittedName>
        <fullName evidence="1">Uncharacterized protein</fullName>
    </submittedName>
</protein>
<feature type="non-terminal residue" evidence="1">
    <location>
        <position position="1"/>
    </location>
</feature>
<dbReference type="PANTHER" id="PTHR33401">
    <property type="entry name" value="LIGHT-HARVESTING COMPLEX-LIKE PROTEIN OHP2, CHLOROPLASTIC"/>
    <property type="match status" value="1"/>
</dbReference>
<dbReference type="EMBL" id="JAHRHJ020003813">
    <property type="protein sequence ID" value="KAH9288562.1"/>
    <property type="molecule type" value="Genomic_DNA"/>
</dbReference>
<feature type="non-terminal residue" evidence="1">
    <location>
        <position position="91"/>
    </location>
</feature>
<sequence>ASGDVCASSTEFNGVVMVGALPPLKGNLKKSCLAAEKVKVMGRKEHATNGRRKVQWTDAYGKDLTEIKEFEASVSYGSDDDDDNMDATRPC</sequence>
<dbReference type="Proteomes" id="UP000824469">
    <property type="component" value="Unassembled WGS sequence"/>
</dbReference>
<evidence type="ECO:0000313" key="1">
    <source>
        <dbReference type="EMBL" id="KAH9288562.1"/>
    </source>
</evidence>
<organism evidence="1 2">
    <name type="scientific">Taxus chinensis</name>
    <name type="common">Chinese yew</name>
    <name type="synonym">Taxus wallichiana var. chinensis</name>
    <dbReference type="NCBI Taxonomy" id="29808"/>
    <lineage>
        <taxon>Eukaryota</taxon>
        <taxon>Viridiplantae</taxon>
        <taxon>Streptophyta</taxon>
        <taxon>Embryophyta</taxon>
        <taxon>Tracheophyta</taxon>
        <taxon>Spermatophyta</taxon>
        <taxon>Pinopsida</taxon>
        <taxon>Pinidae</taxon>
        <taxon>Conifers II</taxon>
        <taxon>Cupressales</taxon>
        <taxon>Taxaceae</taxon>
        <taxon>Taxus</taxon>
    </lineage>
</organism>
<reference evidence="1 2" key="1">
    <citation type="journal article" date="2021" name="Nat. Plants">
        <title>The Taxus genome provides insights into paclitaxel biosynthesis.</title>
        <authorList>
            <person name="Xiong X."/>
            <person name="Gou J."/>
            <person name="Liao Q."/>
            <person name="Li Y."/>
            <person name="Zhou Q."/>
            <person name="Bi G."/>
            <person name="Li C."/>
            <person name="Du R."/>
            <person name="Wang X."/>
            <person name="Sun T."/>
            <person name="Guo L."/>
            <person name="Liang H."/>
            <person name="Lu P."/>
            <person name="Wu Y."/>
            <person name="Zhang Z."/>
            <person name="Ro D.K."/>
            <person name="Shang Y."/>
            <person name="Huang S."/>
            <person name="Yan J."/>
        </authorList>
    </citation>
    <scope>NUCLEOTIDE SEQUENCE [LARGE SCALE GENOMIC DNA]</scope>
    <source>
        <strain evidence="1">Ta-2019</strain>
    </source>
</reference>
<gene>
    <name evidence="1" type="ORF">KI387_032679</name>
</gene>
<proteinExistence type="predicted"/>